<feature type="transmembrane region" description="Helical" evidence="9">
    <location>
        <begin position="418"/>
        <end position="440"/>
    </location>
</feature>
<evidence type="ECO:0000256" key="4">
    <source>
        <dbReference type="ARBA" id="ARBA00022692"/>
    </source>
</evidence>
<comment type="similarity">
    <text evidence="9">Belongs to the SecD/SecF family. SecD subfamily.</text>
</comment>
<evidence type="ECO:0000256" key="3">
    <source>
        <dbReference type="ARBA" id="ARBA00022475"/>
    </source>
</evidence>
<comment type="function">
    <text evidence="9">Involved in protein export.</text>
</comment>
<dbReference type="PANTHER" id="PTHR30081:SF1">
    <property type="entry name" value="PROTEIN TRANSLOCASE SUBUNIT SECD"/>
    <property type="match status" value="1"/>
</dbReference>
<dbReference type="SUPFAM" id="SSF82866">
    <property type="entry name" value="Multidrug efflux transporter AcrB transmembrane domain"/>
    <property type="match status" value="1"/>
</dbReference>
<proteinExistence type="inferred from homology"/>
<dbReference type="RefSeq" id="WP_092817347.1">
    <property type="nucleotide sequence ID" value="NZ_FNWU01000008.1"/>
</dbReference>
<name>A0A1H6JD52_9EURY</name>
<dbReference type="InterPro" id="IPR048634">
    <property type="entry name" value="SecD_SecF_C"/>
</dbReference>
<dbReference type="Gene3D" id="1.20.1640.10">
    <property type="entry name" value="Multidrug efflux transporter AcrB transmembrane domain"/>
    <property type="match status" value="1"/>
</dbReference>
<evidence type="ECO:0000256" key="9">
    <source>
        <dbReference type="HAMAP-Rule" id="MF_01463"/>
    </source>
</evidence>
<comment type="subcellular location">
    <subcellularLocation>
        <location evidence="1 9">Cell membrane</location>
        <topology evidence="1 9">Multi-pass membrane protein</topology>
    </subcellularLocation>
</comment>
<reference evidence="11 12" key="1">
    <citation type="submission" date="2016-10" db="EMBL/GenBank/DDBJ databases">
        <authorList>
            <person name="de Groot N.N."/>
        </authorList>
    </citation>
    <scope>NUCLEOTIDE SEQUENCE [LARGE SCALE GENOMIC DNA]</scope>
    <source>
        <strain evidence="11 12">IBRC-M10418</strain>
    </source>
</reference>
<evidence type="ECO:0000256" key="8">
    <source>
        <dbReference type="ARBA" id="ARBA00023136"/>
    </source>
</evidence>
<keyword evidence="2 9" id="KW-0813">Transport</keyword>
<keyword evidence="6 9" id="KW-1133">Transmembrane helix</keyword>
<dbReference type="STRING" id="1267564.SAMN05192561_10824"/>
<dbReference type="Proteomes" id="UP000199215">
    <property type="component" value="Unassembled WGS sequence"/>
</dbReference>
<dbReference type="AlphaFoldDB" id="A0A1H6JD52"/>
<dbReference type="GO" id="GO:0005886">
    <property type="term" value="C:plasma membrane"/>
    <property type="evidence" value="ECO:0007669"/>
    <property type="project" value="UniProtKB-SubCell"/>
</dbReference>
<keyword evidence="12" id="KW-1185">Reference proteome</keyword>
<keyword evidence="3 9" id="KW-1003">Cell membrane</keyword>
<comment type="subunit">
    <text evidence="9">Part of the protein translocation apparatus. Forms a complex with SecF.</text>
</comment>
<feature type="transmembrane region" description="Helical" evidence="9">
    <location>
        <begin position="488"/>
        <end position="509"/>
    </location>
</feature>
<accession>A0A1H6JD52</accession>
<dbReference type="GO" id="GO:0006605">
    <property type="term" value="P:protein targeting"/>
    <property type="evidence" value="ECO:0007669"/>
    <property type="project" value="UniProtKB-UniRule"/>
</dbReference>
<dbReference type="OrthoDB" id="146638at2157"/>
<keyword evidence="8 9" id="KW-0472">Membrane</keyword>
<gene>
    <name evidence="9" type="primary">secD</name>
    <name evidence="11" type="ORF">SAMN05192561_10824</name>
</gene>
<evidence type="ECO:0000256" key="5">
    <source>
        <dbReference type="ARBA" id="ARBA00022927"/>
    </source>
</evidence>
<dbReference type="Pfam" id="PF02355">
    <property type="entry name" value="SecD_SecF_C"/>
    <property type="match status" value="1"/>
</dbReference>
<evidence type="ECO:0000256" key="1">
    <source>
        <dbReference type="ARBA" id="ARBA00004651"/>
    </source>
</evidence>
<dbReference type="PANTHER" id="PTHR30081">
    <property type="entry name" value="PROTEIN-EXPORT MEMBRANE PROTEIN SEC"/>
    <property type="match status" value="1"/>
</dbReference>
<feature type="transmembrane region" description="Helical" evidence="9">
    <location>
        <begin position="515"/>
        <end position="533"/>
    </location>
</feature>
<feature type="transmembrane region" description="Helical" evidence="9">
    <location>
        <begin position="446"/>
        <end position="467"/>
    </location>
</feature>
<dbReference type="Gene3D" id="3.30.70.3220">
    <property type="match status" value="1"/>
</dbReference>
<evidence type="ECO:0000256" key="6">
    <source>
        <dbReference type="ARBA" id="ARBA00022989"/>
    </source>
</evidence>
<dbReference type="NCBIfam" id="NF006215">
    <property type="entry name" value="PRK08343.1-1"/>
    <property type="match status" value="1"/>
</dbReference>
<dbReference type="EMBL" id="FNWU01000008">
    <property type="protein sequence ID" value="SEH56989.1"/>
    <property type="molecule type" value="Genomic_DNA"/>
</dbReference>
<sequence>MIDAIKRNWRVGLLVVAVLGATIVLFTPMFAPDPGAEGIGNGTDTGSADGITNLQFGLDLDGGTRIRAPLVGYTATDVEFNGDDPATVASNVAGQLSNTTSTGVNAELDDPSEGGTGAVEVTDANVSETEFTAAIEAAGYAYDGVRPGVTEETLEATIEVIEGKINEAGLSGGSVREIVDASGRSFVLIEVPGEDRNDVEELIAERGTVRIDIFIPNDGNGTRNRAVVTQDDFENVGTASRSDGGGSYVPVSIVDTAPAGEPTPAQQLQQAIGQANQQAGNPGTDGWKCAANPADRGKCAGDYTQSEEPRLLLVVNDRVVNDFGMDGGLLQSMVQGTWANDPGFRLTTGAGEDSFQRAQQISINLRAGALPAELGEGSSSYISPTQGEQFKTYSLIIGILSVFAVAGMVFLRYREPKVALPMVVTALTEVYTLLGFAALLGYPLDLAVIAGFIAVVGTGVDDLVIIADEVMSEGDVSSKTVFDSRFRRAFWVIGAAAATTIIAMSPLMVLSLGDLSGFAIFTILGVLIGVLVTRPAYGDILRMLLTDR</sequence>
<evidence type="ECO:0000256" key="2">
    <source>
        <dbReference type="ARBA" id="ARBA00022448"/>
    </source>
</evidence>
<keyword evidence="7 9" id="KW-0811">Translocation</keyword>
<evidence type="ECO:0000313" key="12">
    <source>
        <dbReference type="Proteomes" id="UP000199215"/>
    </source>
</evidence>
<feature type="domain" description="Protein export membrane protein SecD/SecF C-terminal" evidence="10">
    <location>
        <begin position="377"/>
        <end position="532"/>
    </location>
</feature>
<dbReference type="InterPro" id="IPR022813">
    <property type="entry name" value="SecD/SecF_arch_bac"/>
</dbReference>
<dbReference type="GO" id="GO:0065002">
    <property type="term" value="P:intracellular protein transmembrane transport"/>
    <property type="evidence" value="ECO:0007669"/>
    <property type="project" value="UniProtKB-UniRule"/>
</dbReference>
<protein>
    <recommendedName>
        <fullName evidence="9">Protein-export membrane protein SecD</fullName>
    </recommendedName>
</protein>
<feature type="transmembrane region" description="Helical" evidence="9">
    <location>
        <begin position="393"/>
        <end position="411"/>
    </location>
</feature>
<evidence type="ECO:0000259" key="10">
    <source>
        <dbReference type="Pfam" id="PF02355"/>
    </source>
</evidence>
<feature type="transmembrane region" description="Helical" evidence="9">
    <location>
        <begin position="12"/>
        <end position="31"/>
    </location>
</feature>
<keyword evidence="5 9" id="KW-0653">Protein transport</keyword>
<dbReference type="InterPro" id="IPR024912">
    <property type="entry name" value="SecD_arc"/>
</dbReference>
<organism evidence="11 12">
    <name type="scientific">Halopenitus malekzadehii</name>
    <dbReference type="NCBI Taxonomy" id="1267564"/>
    <lineage>
        <taxon>Archaea</taxon>
        <taxon>Methanobacteriati</taxon>
        <taxon>Methanobacteriota</taxon>
        <taxon>Stenosarchaea group</taxon>
        <taxon>Halobacteria</taxon>
        <taxon>Halobacteriales</taxon>
        <taxon>Haloferacaceae</taxon>
        <taxon>Halopenitus</taxon>
    </lineage>
</organism>
<evidence type="ECO:0000256" key="7">
    <source>
        <dbReference type="ARBA" id="ARBA00023010"/>
    </source>
</evidence>
<keyword evidence="4 9" id="KW-0812">Transmembrane</keyword>
<evidence type="ECO:0000313" key="11">
    <source>
        <dbReference type="EMBL" id="SEH56989.1"/>
    </source>
</evidence>
<dbReference type="HAMAP" id="MF_01463_A">
    <property type="entry name" value="SecD_A"/>
    <property type="match status" value="1"/>
</dbReference>